<dbReference type="Pfam" id="PF01614">
    <property type="entry name" value="IclR_C"/>
    <property type="match status" value="1"/>
</dbReference>
<dbReference type="InterPro" id="IPR036390">
    <property type="entry name" value="WH_DNA-bd_sf"/>
</dbReference>
<gene>
    <name evidence="6" type="ORF">H4N64_02155</name>
</gene>
<evidence type="ECO:0000256" key="2">
    <source>
        <dbReference type="ARBA" id="ARBA00023125"/>
    </source>
</evidence>
<dbReference type="GO" id="GO:0045893">
    <property type="term" value="P:positive regulation of DNA-templated transcription"/>
    <property type="evidence" value="ECO:0007669"/>
    <property type="project" value="InterPro"/>
</dbReference>
<comment type="caution">
    <text evidence="6">The sequence shown here is derived from an EMBL/GenBank/DDBJ whole genome shotgun (WGS) entry which is preliminary data.</text>
</comment>
<keyword evidence="1" id="KW-0805">Transcription regulation</keyword>
<sequence length="271" mass="29721">MPEPVRGRHFVNSFAHGLAVVRSFDAGHPTRTLSEVARDCGLTRAAARRLLLTLVDLGYVHQDGRQFRLTPRVLELGYSYLSSFTLPELAEPHLEQLVRQVRESSSLCVLDGDDIVYVARVPTSRIMTASITVGTRFPAHVTSVGRVILAHLTEEEIDTRLARADLSPLTARTLVEPDALRAELRRVRRQGYAIVDQELELGLRSVAAPVRDRGGEVTAAVNIAVHAGRNSLESVRRDLLPPLLDTVARIEADLRITGPARAASPGTGTHR</sequence>
<dbReference type="Gene3D" id="3.30.450.40">
    <property type="match status" value="1"/>
</dbReference>
<evidence type="ECO:0000313" key="7">
    <source>
        <dbReference type="Proteomes" id="UP000584670"/>
    </source>
</evidence>
<dbReference type="Gene3D" id="1.10.10.10">
    <property type="entry name" value="Winged helix-like DNA-binding domain superfamily/Winged helix DNA-binding domain"/>
    <property type="match status" value="1"/>
</dbReference>
<dbReference type="GO" id="GO:0003700">
    <property type="term" value="F:DNA-binding transcription factor activity"/>
    <property type="evidence" value="ECO:0007669"/>
    <property type="project" value="TreeGrafter"/>
</dbReference>
<dbReference type="RefSeq" id="WP_186280334.1">
    <property type="nucleotide sequence ID" value="NZ_JACMSF010000002.1"/>
</dbReference>
<dbReference type="GO" id="GO:0045892">
    <property type="term" value="P:negative regulation of DNA-templated transcription"/>
    <property type="evidence" value="ECO:0007669"/>
    <property type="project" value="TreeGrafter"/>
</dbReference>
<evidence type="ECO:0000256" key="3">
    <source>
        <dbReference type="ARBA" id="ARBA00023163"/>
    </source>
</evidence>
<name>A0A7X1IXJ3_9ACTN</name>
<dbReference type="InterPro" id="IPR012794">
    <property type="entry name" value="PcaR_PcaU"/>
</dbReference>
<evidence type="ECO:0000259" key="4">
    <source>
        <dbReference type="PROSITE" id="PS51077"/>
    </source>
</evidence>
<keyword evidence="2" id="KW-0238">DNA-binding</keyword>
<dbReference type="InterPro" id="IPR029016">
    <property type="entry name" value="GAF-like_dom_sf"/>
</dbReference>
<dbReference type="PROSITE" id="PS51077">
    <property type="entry name" value="HTH_ICLR"/>
    <property type="match status" value="1"/>
</dbReference>
<dbReference type="InterPro" id="IPR005471">
    <property type="entry name" value="Tscrpt_reg_IclR_N"/>
</dbReference>
<dbReference type="InterPro" id="IPR036388">
    <property type="entry name" value="WH-like_DNA-bd_sf"/>
</dbReference>
<dbReference type="SUPFAM" id="SSF55781">
    <property type="entry name" value="GAF domain-like"/>
    <property type="match status" value="1"/>
</dbReference>
<dbReference type="AlphaFoldDB" id="A0A7X1IXJ3"/>
<keyword evidence="7" id="KW-1185">Reference proteome</keyword>
<reference evidence="6 7" key="1">
    <citation type="submission" date="2020-08" db="EMBL/GenBank/DDBJ databases">
        <title>Streptomyces sp. PSKA01 genome sequencing and assembly.</title>
        <authorList>
            <person name="Mandal S."/>
            <person name="Maiti P.K."/>
            <person name="Das P."/>
        </authorList>
    </citation>
    <scope>NUCLEOTIDE SEQUENCE [LARGE SCALE GENOMIC DNA]</scope>
    <source>
        <strain evidence="6 7">PSKA01</strain>
    </source>
</reference>
<keyword evidence="3" id="KW-0804">Transcription</keyword>
<protein>
    <submittedName>
        <fullName evidence="6">Helix-turn-helix domain-containing protein</fullName>
    </submittedName>
</protein>
<dbReference type="PANTHER" id="PTHR30136:SF34">
    <property type="entry name" value="TRANSCRIPTIONAL REGULATOR"/>
    <property type="match status" value="1"/>
</dbReference>
<feature type="domain" description="IclR-ED" evidence="5">
    <location>
        <begin position="72"/>
        <end position="256"/>
    </location>
</feature>
<dbReference type="SUPFAM" id="SSF46785">
    <property type="entry name" value="Winged helix' DNA-binding domain"/>
    <property type="match status" value="1"/>
</dbReference>
<dbReference type="GO" id="GO:0046278">
    <property type="term" value="P:3,4-dihydroxybenzoate metabolic process"/>
    <property type="evidence" value="ECO:0007669"/>
    <property type="project" value="InterPro"/>
</dbReference>
<proteinExistence type="predicted"/>
<dbReference type="GO" id="GO:0003677">
    <property type="term" value="F:DNA binding"/>
    <property type="evidence" value="ECO:0007669"/>
    <property type="project" value="UniProtKB-KW"/>
</dbReference>
<dbReference type="InterPro" id="IPR014757">
    <property type="entry name" value="Tscrpt_reg_IclR_C"/>
</dbReference>
<dbReference type="SMART" id="SM00346">
    <property type="entry name" value="HTH_ICLR"/>
    <property type="match status" value="1"/>
</dbReference>
<evidence type="ECO:0000256" key="1">
    <source>
        <dbReference type="ARBA" id="ARBA00023015"/>
    </source>
</evidence>
<evidence type="ECO:0000313" key="6">
    <source>
        <dbReference type="EMBL" id="MBC2900421.1"/>
    </source>
</evidence>
<dbReference type="InterPro" id="IPR050707">
    <property type="entry name" value="HTH_MetabolicPath_Reg"/>
</dbReference>
<dbReference type="EMBL" id="JACMSF010000002">
    <property type="protein sequence ID" value="MBC2900421.1"/>
    <property type="molecule type" value="Genomic_DNA"/>
</dbReference>
<dbReference type="PANTHER" id="PTHR30136">
    <property type="entry name" value="HELIX-TURN-HELIX TRANSCRIPTIONAL REGULATOR, ICLR FAMILY"/>
    <property type="match status" value="1"/>
</dbReference>
<organism evidence="6 7">
    <name type="scientific">Streptomyces cupreus</name>
    <dbReference type="NCBI Taxonomy" id="2759956"/>
    <lineage>
        <taxon>Bacteria</taxon>
        <taxon>Bacillati</taxon>
        <taxon>Actinomycetota</taxon>
        <taxon>Actinomycetes</taxon>
        <taxon>Kitasatosporales</taxon>
        <taxon>Streptomycetaceae</taxon>
        <taxon>Streptomyces</taxon>
    </lineage>
</organism>
<dbReference type="PROSITE" id="PS51078">
    <property type="entry name" value="ICLR_ED"/>
    <property type="match status" value="1"/>
</dbReference>
<evidence type="ECO:0000259" key="5">
    <source>
        <dbReference type="PROSITE" id="PS51078"/>
    </source>
</evidence>
<dbReference type="Pfam" id="PF09339">
    <property type="entry name" value="HTH_IclR"/>
    <property type="match status" value="1"/>
</dbReference>
<dbReference type="NCBIfam" id="TIGR02431">
    <property type="entry name" value="pcaR_pcaU"/>
    <property type="match status" value="1"/>
</dbReference>
<feature type="domain" description="HTH iclR-type" evidence="4">
    <location>
        <begin position="11"/>
        <end position="71"/>
    </location>
</feature>
<dbReference type="Proteomes" id="UP000584670">
    <property type="component" value="Unassembled WGS sequence"/>
</dbReference>
<accession>A0A7X1IXJ3</accession>